<name>A0A7J5XSS5_DISMA</name>
<organism evidence="2 3">
    <name type="scientific">Dissostichus mawsoni</name>
    <name type="common">Antarctic cod</name>
    <dbReference type="NCBI Taxonomy" id="36200"/>
    <lineage>
        <taxon>Eukaryota</taxon>
        <taxon>Metazoa</taxon>
        <taxon>Chordata</taxon>
        <taxon>Craniata</taxon>
        <taxon>Vertebrata</taxon>
        <taxon>Euteleostomi</taxon>
        <taxon>Actinopterygii</taxon>
        <taxon>Neopterygii</taxon>
        <taxon>Teleostei</taxon>
        <taxon>Neoteleostei</taxon>
        <taxon>Acanthomorphata</taxon>
        <taxon>Eupercaria</taxon>
        <taxon>Perciformes</taxon>
        <taxon>Notothenioidei</taxon>
        <taxon>Nototheniidae</taxon>
        <taxon>Dissostichus</taxon>
    </lineage>
</organism>
<reference evidence="2 3" key="1">
    <citation type="submission" date="2020-03" db="EMBL/GenBank/DDBJ databases">
        <title>Dissostichus mawsoni Genome sequencing and assembly.</title>
        <authorList>
            <person name="Park H."/>
        </authorList>
    </citation>
    <scope>NUCLEOTIDE SEQUENCE [LARGE SCALE GENOMIC DNA]</scope>
    <source>
        <strain evidence="2">DM0001</strain>
        <tissue evidence="2">Muscle</tissue>
    </source>
</reference>
<evidence type="ECO:0000313" key="3">
    <source>
        <dbReference type="Proteomes" id="UP000518266"/>
    </source>
</evidence>
<accession>A0A7J5XSS5</accession>
<dbReference type="AlphaFoldDB" id="A0A7J5XSS5"/>
<evidence type="ECO:0000256" key="1">
    <source>
        <dbReference type="SAM" id="MobiDB-lite"/>
    </source>
</evidence>
<feature type="non-terminal residue" evidence="2">
    <location>
        <position position="1"/>
    </location>
</feature>
<feature type="region of interest" description="Disordered" evidence="1">
    <location>
        <begin position="36"/>
        <end position="56"/>
    </location>
</feature>
<keyword evidence="3" id="KW-1185">Reference proteome</keyword>
<protein>
    <submittedName>
        <fullName evidence="2">Uncharacterized protein</fullName>
    </submittedName>
</protein>
<gene>
    <name evidence="2" type="ORF">F7725_018892</name>
</gene>
<dbReference type="OrthoDB" id="300641at2759"/>
<proteinExistence type="predicted"/>
<evidence type="ECO:0000313" key="2">
    <source>
        <dbReference type="EMBL" id="KAF3840175.1"/>
    </source>
</evidence>
<dbReference type="EMBL" id="JAAKFY010000021">
    <property type="protein sequence ID" value="KAF3840175.1"/>
    <property type="molecule type" value="Genomic_DNA"/>
</dbReference>
<comment type="caution">
    <text evidence="2">The sequence shown here is derived from an EMBL/GenBank/DDBJ whole genome shotgun (WGS) entry which is preliminary data.</text>
</comment>
<sequence length="94" mass="10160">MQWELGQYSSGLDLNVMPVWSNNITGAGVVIREPHGNLISRSKGEEEENSGGKKRAASGGVTLFYSSFFLQRSTGARALTYPTNALLSLEHACV</sequence>
<dbReference type="Proteomes" id="UP000518266">
    <property type="component" value="Unassembled WGS sequence"/>
</dbReference>